<keyword evidence="3 6" id="KW-0808">Transferase</keyword>
<evidence type="ECO:0000313" key="7">
    <source>
        <dbReference type="EMBL" id="ORD93770.1"/>
    </source>
</evidence>
<reference evidence="7 8" key="1">
    <citation type="journal article" date="2017" name="Environ. Microbiol.">
        <title>Decay of the glycolytic pathway and adaptation to intranuclear parasitism within Enterocytozoonidae microsporidia.</title>
        <authorList>
            <person name="Wiredu Boakye D."/>
            <person name="Jaroenlak P."/>
            <person name="Prachumwat A."/>
            <person name="Williams T.A."/>
            <person name="Bateman K.S."/>
            <person name="Itsathitphaisarn O."/>
            <person name="Sritunyalucksana K."/>
            <person name="Paszkiewicz K.H."/>
            <person name="Moore K.A."/>
            <person name="Stentiford G.D."/>
            <person name="Williams B.A."/>
        </authorList>
    </citation>
    <scope>NUCLEOTIDE SEQUENCE [LARGE SCALE GENOMIC DNA]</scope>
    <source>
        <strain evidence="7 8">GB1</strain>
    </source>
</reference>
<dbReference type="SUPFAM" id="SSF48439">
    <property type="entry name" value="Protein prenylyltransferase"/>
    <property type="match status" value="1"/>
</dbReference>
<dbReference type="AlphaFoldDB" id="A0A1Y1S5R9"/>
<dbReference type="GO" id="GO:0097354">
    <property type="term" value="P:prenylation"/>
    <property type="evidence" value="ECO:0007669"/>
    <property type="project" value="UniProtKB-UniRule"/>
</dbReference>
<dbReference type="EC" id="2.5.1.60" evidence="6"/>
<evidence type="ECO:0000256" key="5">
    <source>
        <dbReference type="ARBA" id="ARBA00047658"/>
    </source>
</evidence>
<comment type="similarity">
    <text evidence="1 6">Belongs to the protein prenyltransferase subunit alpha family.</text>
</comment>
<organism evidence="7 8">
    <name type="scientific">Enterospora canceri</name>
    <dbReference type="NCBI Taxonomy" id="1081671"/>
    <lineage>
        <taxon>Eukaryota</taxon>
        <taxon>Fungi</taxon>
        <taxon>Fungi incertae sedis</taxon>
        <taxon>Microsporidia</taxon>
        <taxon>Enterocytozoonidae</taxon>
        <taxon>Enterospora</taxon>
    </lineage>
</organism>
<evidence type="ECO:0000256" key="3">
    <source>
        <dbReference type="ARBA" id="ARBA00022679"/>
    </source>
</evidence>
<dbReference type="Pfam" id="PF01239">
    <property type="entry name" value="PPTA"/>
    <property type="match status" value="2"/>
</dbReference>
<evidence type="ECO:0000256" key="4">
    <source>
        <dbReference type="ARBA" id="ARBA00022737"/>
    </source>
</evidence>
<evidence type="ECO:0000256" key="2">
    <source>
        <dbReference type="ARBA" id="ARBA00022602"/>
    </source>
</evidence>
<comment type="function">
    <text evidence="6">Catalyzes the transfer of a geranyl-geranyl moiety from geranyl-geranyl pyrophosphate to cysteines occuring in specific C-terminal amino acid sequences.</text>
</comment>
<dbReference type="OrthoDB" id="2192310at2759"/>
<evidence type="ECO:0000256" key="1">
    <source>
        <dbReference type="ARBA" id="ARBA00006734"/>
    </source>
</evidence>
<evidence type="ECO:0000313" key="8">
    <source>
        <dbReference type="Proteomes" id="UP000192639"/>
    </source>
</evidence>
<keyword evidence="8" id="KW-1185">Reference proteome</keyword>
<dbReference type="PANTHER" id="PTHR11129:SF2">
    <property type="entry name" value="GERANYLGERANYL TRANSFERASE TYPE-2 SUBUNIT ALPHA"/>
    <property type="match status" value="1"/>
</dbReference>
<comment type="caution">
    <text evidence="7">The sequence shown here is derived from an EMBL/GenBank/DDBJ whole genome shotgun (WGS) entry which is preliminary data.</text>
</comment>
<sequence length="314" mass="37073">MIKHGVKEEVERDEELKEYLAVCKMDENTVEEVFSKWSLLASLNPEHQFAWNILKLFMLKLEGELNYKMDQKYSKYKNLLENDELEDVSDFEKKYVLSQDSITITGIQNNCKSYAVWNHRKYIYRYINKERDYKLCKRLFEMDPRNFHCWNYSRSNGYSYEMDLMNPSSLKCTNVSKMVAIDPGNRAYWELLQVNALKKEAFYLKLHQEYAKIIFMEPFKGRIVFGEREVAVNWTKCVKLDYNGPFNQDTILGKKEGEGSMAEATLNLNQYSFKQIDEPSIVSMVLELEPSNCHALKTRAFFKNDRCLIAVIKS</sequence>
<keyword evidence="2 6" id="KW-0637">Prenyltransferase</keyword>
<dbReference type="GO" id="GO:0004663">
    <property type="term" value="F:Rab geranylgeranyltransferase activity"/>
    <property type="evidence" value="ECO:0007669"/>
    <property type="project" value="UniProtKB-UniRule"/>
</dbReference>
<dbReference type="Proteomes" id="UP000192639">
    <property type="component" value="Unassembled WGS sequence"/>
</dbReference>
<protein>
    <recommendedName>
        <fullName evidence="6">Geranylgeranyl transferase type-2 subunit alpha</fullName>
        <ecNumber evidence="6">2.5.1.60</ecNumber>
    </recommendedName>
    <alternativeName>
        <fullName evidence="6">Geranylgeranyl transferase type II subunit alpha</fullName>
    </alternativeName>
</protein>
<name>A0A1Y1S5R9_9MICR</name>
<dbReference type="InterPro" id="IPR002088">
    <property type="entry name" value="Prenyl_trans_a"/>
</dbReference>
<keyword evidence="4" id="KW-0677">Repeat</keyword>
<gene>
    <name evidence="7" type="ORF">ECANGB1_1566</name>
</gene>
<dbReference type="VEuPathDB" id="MicrosporidiaDB:ECANGB1_1566"/>
<proteinExistence type="inferred from homology"/>
<comment type="catalytic activity">
    <reaction evidence="5 6">
        <text>geranylgeranyl diphosphate + L-cysteinyl-[protein] = S-geranylgeranyl-L-cysteinyl-[protein] + diphosphate</text>
        <dbReference type="Rhea" id="RHEA:21240"/>
        <dbReference type="Rhea" id="RHEA-COMP:10131"/>
        <dbReference type="Rhea" id="RHEA-COMP:11537"/>
        <dbReference type="ChEBI" id="CHEBI:29950"/>
        <dbReference type="ChEBI" id="CHEBI:33019"/>
        <dbReference type="ChEBI" id="CHEBI:57533"/>
        <dbReference type="ChEBI" id="CHEBI:86021"/>
        <dbReference type="EC" id="2.5.1.60"/>
    </reaction>
</comment>
<dbReference type="Gene3D" id="1.25.40.120">
    <property type="entry name" value="Protein prenylyltransferase"/>
    <property type="match status" value="1"/>
</dbReference>
<dbReference type="PANTHER" id="PTHR11129">
    <property type="entry name" value="PROTEIN FARNESYLTRANSFERASE ALPHA SUBUNIT/RAB GERANYLGERANYL TRANSFERASE ALPHA SUBUNIT"/>
    <property type="match status" value="1"/>
</dbReference>
<dbReference type="EMBL" id="LWDP01000049">
    <property type="protein sequence ID" value="ORD93770.1"/>
    <property type="molecule type" value="Genomic_DNA"/>
</dbReference>
<accession>A0A1Y1S5R9</accession>
<evidence type="ECO:0000256" key="6">
    <source>
        <dbReference type="RuleBase" id="RU367120"/>
    </source>
</evidence>
<dbReference type="GO" id="GO:0005968">
    <property type="term" value="C:Rab-protein geranylgeranyltransferase complex"/>
    <property type="evidence" value="ECO:0007669"/>
    <property type="project" value="TreeGrafter"/>
</dbReference>